<name>A0A852TG93_9BACI</name>
<dbReference type="EMBL" id="JACCBX010000006">
    <property type="protein sequence ID" value="NYE06214.1"/>
    <property type="molecule type" value="Genomic_DNA"/>
</dbReference>
<organism evidence="1 2">
    <name type="scientific">Neobacillus niacini</name>
    <dbReference type="NCBI Taxonomy" id="86668"/>
    <lineage>
        <taxon>Bacteria</taxon>
        <taxon>Bacillati</taxon>
        <taxon>Bacillota</taxon>
        <taxon>Bacilli</taxon>
        <taxon>Bacillales</taxon>
        <taxon>Bacillaceae</taxon>
        <taxon>Neobacillus</taxon>
    </lineage>
</organism>
<evidence type="ECO:0000313" key="2">
    <source>
        <dbReference type="Proteomes" id="UP000548423"/>
    </source>
</evidence>
<evidence type="ECO:0000313" key="1">
    <source>
        <dbReference type="EMBL" id="NYE06214.1"/>
    </source>
</evidence>
<accession>A0A852TG93</accession>
<dbReference type="Proteomes" id="UP000548423">
    <property type="component" value="Unassembled WGS sequence"/>
</dbReference>
<reference evidence="2" key="2">
    <citation type="submission" date="2020-08" db="EMBL/GenBank/DDBJ databases">
        <title>The Agave Microbiome: Exploring the role of microbial communities in plant adaptations to desert environments.</title>
        <authorList>
            <person name="Partida-Martinez L.P."/>
        </authorList>
    </citation>
    <scope>NUCLEOTIDE SEQUENCE [LARGE SCALE GENOMIC DNA]</scope>
    <source>
        <strain evidence="2">AT2.8</strain>
    </source>
</reference>
<dbReference type="AlphaFoldDB" id="A0A852TG93"/>
<proteinExistence type="predicted"/>
<reference evidence="2" key="1">
    <citation type="submission" date="2020-07" db="EMBL/GenBank/DDBJ databases">
        <authorList>
            <person name="Partida-Martinez L."/>
            <person name="Huntemann M."/>
            <person name="Clum A."/>
            <person name="Wang J."/>
            <person name="Palaniappan K."/>
            <person name="Ritter S."/>
            <person name="Chen I.-M."/>
            <person name="Stamatis D."/>
            <person name="Reddy T."/>
            <person name="O'Malley R."/>
            <person name="Daum C."/>
            <person name="Shapiro N."/>
            <person name="Ivanova N."/>
            <person name="Kyrpides N."/>
            <person name="Woyke T."/>
        </authorList>
    </citation>
    <scope>NUCLEOTIDE SEQUENCE [LARGE SCALE GENOMIC DNA]</scope>
    <source>
        <strain evidence="2">AT2.8</strain>
    </source>
</reference>
<comment type="caution">
    <text evidence="1">The sequence shown here is derived from an EMBL/GenBank/DDBJ whole genome shotgun (WGS) entry which is preliminary data.</text>
</comment>
<gene>
    <name evidence="1" type="ORF">F4694_002994</name>
</gene>
<protein>
    <submittedName>
        <fullName evidence="1">Uncharacterized protein</fullName>
    </submittedName>
</protein>
<sequence length="62" mass="7545">MINEYEVYQLMKLRQEEVEKKAAIVWKMEKLQKESFLQKIISRFKTRRNTTIVKNNCECVCC</sequence>